<protein>
    <submittedName>
        <fullName evidence="1">Uncharacterized protein</fullName>
    </submittedName>
</protein>
<name>A0AAD8HD63_9APIA</name>
<accession>A0AAD8HD63</accession>
<dbReference type="PANTHER" id="PTHR46148:SF57">
    <property type="entry name" value="OS12G0499874 PROTEIN"/>
    <property type="match status" value="1"/>
</dbReference>
<organism evidence="1 2">
    <name type="scientific">Heracleum sosnowskyi</name>
    <dbReference type="NCBI Taxonomy" id="360622"/>
    <lineage>
        <taxon>Eukaryota</taxon>
        <taxon>Viridiplantae</taxon>
        <taxon>Streptophyta</taxon>
        <taxon>Embryophyta</taxon>
        <taxon>Tracheophyta</taxon>
        <taxon>Spermatophyta</taxon>
        <taxon>Magnoliopsida</taxon>
        <taxon>eudicotyledons</taxon>
        <taxon>Gunneridae</taxon>
        <taxon>Pentapetalae</taxon>
        <taxon>asterids</taxon>
        <taxon>campanulids</taxon>
        <taxon>Apiales</taxon>
        <taxon>Apiaceae</taxon>
        <taxon>Apioideae</taxon>
        <taxon>apioid superclade</taxon>
        <taxon>Tordylieae</taxon>
        <taxon>Tordyliinae</taxon>
        <taxon>Heracleum</taxon>
    </lineage>
</organism>
<evidence type="ECO:0000313" key="1">
    <source>
        <dbReference type="EMBL" id="KAK1364989.1"/>
    </source>
</evidence>
<evidence type="ECO:0000313" key="2">
    <source>
        <dbReference type="Proteomes" id="UP001237642"/>
    </source>
</evidence>
<dbReference type="PANTHER" id="PTHR46148">
    <property type="entry name" value="CHROMO DOMAIN-CONTAINING PROTEIN"/>
    <property type="match status" value="1"/>
</dbReference>
<reference evidence="1" key="1">
    <citation type="submission" date="2023-02" db="EMBL/GenBank/DDBJ databases">
        <title>Genome of toxic invasive species Heracleum sosnowskyi carries increased number of genes despite the absence of recent whole-genome duplications.</title>
        <authorList>
            <person name="Schelkunov M."/>
            <person name="Shtratnikova V."/>
            <person name="Makarenko M."/>
            <person name="Klepikova A."/>
            <person name="Omelchenko D."/>
            <person name="Novikova G."/>
            <person name="Obukhova E."/>
            <person name="Bogdanov V."/>
            <person name="Penin A."/>
            <person name="Logacheva M."/>
        </authorList>
    </citation>
    <scope>NUCLEOTIDE SEQUENCE</scope>
    <source>
        <strain evidence="1">Hsosn_3</strain>
        <tissue evidence="1">Leaf</tissue>
    </source>
</reference>
<sequence length="137" mass="16079">MKGLVTQLQELLGKDMIRPTVPPWRARCCSEERGVFPIYLRTGYHQLEVKSEDIPETAIRTGNGHFEFSARVHASMLRRYTIDARHMLEYEQVDTQPGLTYKGQPVEIMDRKEQVLRDEVAKLVRGLWRIKKWKNPL</sequence>
<dbReference type="AlphaFoldDB" id="A0AAD8HD63"/>
<dbReference type="EMBL" id="JAUIZM010000009">
    <property type="protein sequence ID" value="KAK1364989.1"/>
    <property type="molecule type" value="Genomic_DNA"/>
</dbReference>
<dbReference type="InterPro" id="IPR043502">
    <property type="entry name" value="DNA/RNA_pol_sf"/>
</dbReference>
<reference evidence="1" key="2">
    <citation type="submission" date="2023-05" db="EMBL/GenBank/DDBJ databases">
        <authorList>
            <person name="Schelkunov M.I."/>
        </authorList>
    </citation>
    <scope>NUCLEOTIDE SEQUENCE</scope>
    <source>
        <strain evidence="1">Hsosn_3</strain>
        <tissue evidence="1">Leaf</tissue>
    </source>
</reference>
<proteinExistence type="predicted"/>
<comment type="caution">
    <text evidence="1">The sequence shown here is derived from an EMBL/GenBank/DDBJ whole genome shotgun (WGS) entry which is preliminary data.</text>
</comment>
<dbReference type="Proteomes" id="UP001237642">
    <property type="component" value="Unassembled WGS sequence"/>
</dbReference>
<dbReference type="SUPFAM" id="SSF56672">
    <property type="entry name" value="DNA/RNA polymerases"/>
    <property type="match status" value="1"/>
</dbReference>
<keyword evidence="2" id="KW-1185">Reference proteome</keyword>
<gene>
    <name evidence="1" type="ORF">POM88_040550</name>
</gene>